<dbReference type="KEGG" id="cgy:CGLY_00795"/>
<proteinExistence type="inferred from homology"/>
<dbReference type="Proteomes" id="UP000023703">
    <property type="component" value="Chromosome"/>
</dbReference>
<dbReference type="PANTHER" id="PTHR42901">
    <property type="entry name" value="ALCOHOL DEHYDROGENASE"/>
    <property type="match status" value="1"/>
</dbReference>
<protein>
    <submittedName>
        <fullName evidence="4">Short-chain dehydrogenase/reductase</fullName>
    </submittedName>
</protein>
<name>X5DPL6_9CORY</name>
<evidence type="ECO:0000256" key="2">
    <source>
        <dbReference type="ARBA" id="ARBA00023002"/>
    </source>
</evidence>
<dbReference type="HOGENOM" id="CLU_010194_2_1_11"/>
<dbReference type="Gene3D" id="3.40.50.720">
    <property type="entry name" value="NAD(P)-binding Rossmann-like Domain"/>
    <property type="match status" value="1"/>
</dbReference>
<dbReference type="PRINTS" id="PR00080">
    <property type="entry name" value="SDRFAMILY"/>
</dbReference>
<dbReference type="PRINTS" id="PR00081">
    <property type="entry name" value="GDHRDH"/>
</dbReference>
<dbReference type="GO" id="GO:0016491">
    <property type="term" value="F:oxidoreductase activity"/>
    <property type="evidence" value="ECO:0007669"/>
    <property type="project" value="UniProtKB-KW"/>
</dbReference>
<dbReference type="InterPro" id="IPR002347">
    <property type="entry name" value="SDR_fam"/>
</dbReference>
<reference evidence="4 5" key="1">
    <citation type="journal article" date="2015" name="Int. J. Syst. Evol. Microbiol.">
        <title>Revisiting Corynebacterium glyciniphilum (ex Kubota et al., 1972) sp. nov., nom. rev., isolated from putrefied banana.</title>
        <authorList>
            <person name="Al-Dilaimi A."/>
            <person name="Bednarz H."/>
            <person name="Lomker A."/>
            <person name="Niehaus K."/>
            <person name="Kalinowski J."/>
            <person name="Ruckert C."/>
        </authorList>
    </citation>
    <scope>NUCLEOTIDE SEQUENCE [LARGE SCALE GENOMIC DNA]</scope>
    <source>
        <strain evidence="4">AJ 3170</strain>
    </source>
</reference>
<dbReference type="eggNOG" id="COG0300">
    <property type="taxonomic scope" value="Bacteria"/>
</dbReference>
<dbReference type="RefSeq" id="WP_038545219.1">
    <property type="nucleotide sequence ID" value="NZ_CP006842.1"/>
</dbReference>
<evidence type="ECO:0000256" key="1">
    <source>
        <dbReference type="ARBA" id="ARBA00006484"/>
    </source>
</evidence>
<organism evidence="4 5">
    <name type="scientific">Corynebacterium glyciniphilum AJ 3170</name>
    <dbReference type="NCBI Taxonomy" id="1404245"/>
    <lineage>
        <taxon>Bacteria</taxon>
        <taxon>Bacillati</taxon>
        <taxon>Actinomycetota</taxon>
        <taxon>Actinomycetes</taxon>
        <taxon>Mycobacteriales</taxon>
        <taxon>Corynebacteriaceae</taxon>
        <taxon>Corynebacterium</taxon>
    </lineage>
</organism>
<dbReference type="AlphaFoldDB" id="X5DPL6"/>
<keyword evidence="2" id="KW-0560">Oxidoreductase</keyword>
<evidence type="ECO:0000256" key="3">
    <source>
        <dbReference type="RuleBase" id="RU000363"/>
    </source>
</evidence>
<evidence type="ECO:0000313" key="4">
    <source>
        <dbReference type="EMBL" id="AHW62607.1"/>
    </source>
</evidence>
<dbReference type="SUPFAM" id="SSF51735">
    <property type="entry name" value="NAD(P)-binding Rossmann-fold domains"/>
    <property type="match status" value="1"/>
</dbReference>
<gene>
    <name evidence="4" type="ORF">CGLY_00795</name>
</gene>
<dbReference type="InterPro" id="IPR036291">
    <property type="entry name" value="NAD(P)-bd_dom_sf"/>
</dbReference>
<accession>X5DPL6</accession>
<keyword evidence="5" id="KW-1185">Reference proteome</keyword>
<dbReference type="OrthoDB" id="9810734at2"/>
<dbReference type="PROSITE" id="PS00061">
    <property type="entry name" value="ADH_SHORT"/>
    <property type="match status" value="1"/>
</dbReference>
<comment type="similarity">
    <text evidence="1 3">Belongs to the short-chain dehydrogenases/reductases (SDR) family.</text>
</comment>
<dbReference type="STRING" id="1404245.CGLY_00795"/>
<sequence length="270" mass="28207">MAHDPLNYAGTTVLITGASSGLGAEFASQFAARGADLVLVARREDRLTDLADRLEQNHGVSTTVVTADLGVPDAAASLVETLDERGLHVDSLINNAGFGMGGQFADEEPGRLSGMIDLNVGLLTDLTRLLLPQLVERSRRSGGPGVLLNIASTAAYQPTPGMAAYGATKAYVLSLTEALAYETKTSPLRVLALSPGPTKTEFFDVLGGGTDAAVGSFQTADQVVSLALQELDRKNPRPSIVSGRRNAVVAAIARLAPRRLTLALSGRISQ</sequence>
<dbReference type="PIRSF" id="PIRSF000126">
    <property type="entry name" value="11-beta-HSD1"/>
    <property type="match status" value="1"/>
</dbReference>
<evidence type="ECO:0000313" key="5">
    <source>
        <dbReference type="Proteomes" id="UP000023703"/>
    </source>
</evidence>
<dbReference type="InterPro" id="IPR020904">
    <property type="entry name" value="Sc_DH/Rdtase_CS"/>
</dbReference>
<dbReference type="Pfam" id="PF00106">
    <property type="entry name" value="adh_short"/>
    <property type="match status" value="1"/>
</dbReference>
<dbReference type="EMBL" id="CP006842">
    <property type="protein sequence ID" value="AHW62607.1"/>
    <property type="molecule type" value="Genomic_DNA"/>
</dbReference>
<dbReference type="PANTHER" id="PTHR42901:SF1">
    <property type="entry name" value="ALCOHOL DEHYDROGENASE"/>
    <property type="match status" value="1"/>
</dbReference>